<comment type="caution">
    <text evidence="1">The sequence shown here is derived from an EMBL/GenBank/DDBJ whole genome shotgun (WGS) entry which is preliminary data.</text>
</comment>
<name>A0A9D4N2R7_DREPO</name>
<gene>
    <name evidence="1" type="ORF">DPMN_010719</name>
</gene>
<organism evidence="1 2">
    <name type="scientific">Dreissena polymorpha</name>
    <name type="common">Zebra mussel</name>
    <name type="synonym">Mytilus polymorpha</name>
    <dbReference type="NCBI Taxonomy" id="45954"/>
    <lineage>
        <taxon>Eukaryota</taxon>
        <taxon>Metazoa</taxon>
        <taxon>Spiralia</taxon>
        <taxon>Lophotrochozoa</taxon>
        <taxon>Mollusca</taxon>
        <taxon>Bivalvia</taxon>
        <taxon>Autobranchia</taxon>
        <taxon>Heteroconchia</taxon>
        <taxon>Euheterodonta</taxon>
        <taxon>Imparidentia</taxon>
        <taxon>Neoheterodontei</taxon>
        <taxon>Myida</taxon>
        <taxon>Dreissenoidea</taxon>
        <taxon>Dreissenidae</taxon>
        <taxon>Dreissena</taxon>
    </lineage>
</organism>
<reference evidence="1" key="2">
    <citation type="submission" date="2020-11" db="EMBL/GenBank/DDBJ databases">
        <authorList>
            <person name="McCartney M.A."/>
            <person name="Auch B."/>
            <person name="Kono T."/>
            <person name="Mallez S."/>
            <person name="Becker A."/>
            <person name="Gohl D.M."/>
            <person name="Silverstein K.A.T."/>
            <person name="Koren S."/>
            <person name="Bechman K.B."/>
            <person name="Herman A."/>
            <person name="Abrahante J.E."/>
            <person name="Garbe J."/>
        </authorList>
    </citation>
    <scope>NUCLEOTIDE SEQUENCE</scope>
    <source>
        <strain evidence="1">Duluth1</strain>
        <tissue evidence="1">Whole animal</tissue>
    </source>
</reference>
<keyword evidence="2" id="KW-1185">Reference proteome</keyword>
<evidence type="ECO:0000313" key="2">
    <source>
        <dbReference type="Proteomes" id="UP000828390"/>
    </source>
</evidence>
<reference evidence="1" key="1">
    <citation type="journal article" date="2019" name="bioRxiv">
        <title>The Genome of the Zebra Mussel, Dreissena polymorpha: A Resource for Invasive Species Research.</title>
        <authorList>
            <person name="McCartney M.A."/>
            <person name="Auch B."/>
            <person name="Kono T."/>
            <person name="Mallez S."/>
            <person name="Zhang Y."/>
            <person name="Obille A."/>
            <person name="Becker A."/>
            <person name="Abrahante J.E."/>
            <person name="Garbe J."/>
            <person name="Badalamenti J.P."/>
            <person name="Herman A."/>
            <person name="Mangelson H."/>
            <person name="Liachko I."/>
            <person name="Sullivan S."/>
            <person name="Sone E.D."/>
            <person name="Koren S."/>
            <person name="Silverstein K.A.T."/>
            <person name="Beckman K.B."/>
            <person name="Gohl D.M."/>
        </authorList>
    </citation>
    <scope>NUCLEOTIDE SEQUENCE</scope>
    <source>
        <strain evidence="1">Duluth1</strain>
        <tissue evidence="1">Whole animal</tissue>
    </source>
</reference>
<accession>A0A9D4N2R7</accession>
<proteinExistence type="predicted"/>
<sequence>MKAVVEVPSPALVDSAESKSKGCGGGALPALDDIAESKSKGCGGLAFTCLG</sequence>
<dbReference type="EMBL" id="JAIWYP010000001">
    <property type="protein sequence ID" value="KAH3886706.1"/>
    <property type="molecule type" value="Genomic_DNA"/>
</dbReference>
<dbReference type="AlphaFoldDB" id="A0A9D4N2R7"/>
<dbReference type="Proteomes" id="UP000828390">
    <property type="component" value="Unassembled WGS sequence"/>
</dbReference>
<evidence type="ECO:0000313" key="1">
    <source>
        <dbReference type="EMBL" id="KAH3886706.1"/>
    </source>
</evidence>
<protein>
    <submittedName>
        <fullName evidence="1">Uncharacterized protein</fullName>
    </submittedName>
</protein>